<keyword evidence="1" id="KW-0732">Signal</keyword>
<protein>
    <submittedName>
        <fullName evidence="2">Uncharacterized protein</fullName>
    </submittedName>
</protein>
<evidence type="ECO:0000256" key="1">
    <source>
        <dbReference type="SAM" id="SignalP"/>
    </source>
</evidence>
<comment type="caution">
    <text evidence="2">The sequence shown here is derived from an EMBL/GenBank/DDBJ whole genome shotgun (WGS) entry which is preliminary data.</text>
</comment>
<keyword evidence="3" id="KW-1185">Reference proteome</keyword>
<accession>A0ABT2ZIB4</accession>
<evidence type="ECO:0000313" key="3">
    <source>
        <dbReference type="Proteomes" id="UP001652564"/>
    </source>
</evidence>
<sequence length="79" mass="7900">MKKTILASVIAAALAGPAFAGQCPALMAEIDTAMAASTADEATKAQITELYNSGKAKHDSGDHAGSVADLNAAKELLGI</sequence>
<evidence type="ECO:0000313" key="2">
    <source>
        <dbReference type="EMBL" id="MCV2870852.1"/>
    </source>
</evidence>
<reference evidence="2 3" key="1">
    <citation type="submission" date="2022-10" db="EMBL/GenBank/DDBJ databases">
        <title>Defluviimonas sp. nov., isolated from ocean surface sediments.</title>
        <authorList>
            <person name="He W."/>
            <person name="Wang L."/>
            <person name="Zhang D.-F."/>
        </authorList>
    </citation>
    <scope>NUCLEOTIDE SEQUENCE [LARGE SCALE GENOMIC DNA]</scope>
    <source>
        <strain evidence="2 3">WL0050</strain>
    </source>
</reference>
<name>A0ABT2ZIB4_9RHOB</name>
<organism evidence="2 3">
    <name type="scientific">Albidovulum litorale</name>
    <dbReference type="NCBI Taxonomy" id="2984134"/>
    <lineage>
        <taxon>Bacteria</taxon>
        <taxon>Pseudomonadati</taxon>
        <taxon>Pseudomonadota</taxon>
        <taxon>Alphaproteobacteria</taxon>
        <taxon>Rhodobacterales</taxon>
        <taxon>Paracoccaceae</taxon>
        <taxon>Albidovulum</taxon>
    </lineage>
</organism>
<feature type="chain" id="PRO_5045956995" evidence="1">
    <location>
        <begin position="21"/>
        <end position="79"/>
    </location>
</feature>
<gene>
    <name evidence="2" type="ORF">OEZ71_00925</name>
</gene>
<feature type="signal peptide" evidence="1">
    <location>
        <begin position="1"/>
        <end position="20"/>
    </location>
</feature>
<dbReference type="Proteomes" id="UP001652564">
    <property type="component" value="Unassembled WGS sequence"/>
</dbReference>
<dbReference type="EMBL" id="JAOWKZ010000001">
    <property type="protein sequence ID" value="MCV2870852.1"/>
    <property type="molecule type" value="Genomic_DNA"/>
</dbReference>
<proteinExistence type="predicted"/>
<dbReference type="RefSeq" id="WP_263738055.1">
    <property type="nucleotide sequence ID" value="NZ_JAOWKZ010000001.1"/>
</dbReference>